<dbReference type="InterPro" id="IPR003439">
    <property type="entry name" value="ABC_transporter-like_ATP-bd"/>
</dbReference>
<dbReference type="PANTHER" id="PTHR42855:SF2">
    <property type="entry name" value="DRUG RESISTANCE ABC TRANSPORTER,ATP-BINDING PROTEIN"/>
    <property type="match status" value="1"/>
</dbReference>
<keyword evidence="2 5" id="KW-0067">ATP-binding</keyword>
<evidence type="ECO:0000259" key="4">
    <source>
        <dbReference type="PROSITE" id="PS50893"/>
    </source>
</evidence>
<comment type="caution">
    <text evidence="5">The sequence shown here is derived from an EMBL/GenBank/DDBJ whole genome shotgun (WGS) entry which is preliminary data.</text>
</comment>
<accession>A0A2M9A6U3</accession>
<sequence length="618" mass="69451">MIQVQNITKSFGTQDLFRDASFLVAPRERVGIVGRNGCGKSTLFKMILGEEYIDGGNIDIPKNYTLGYLKQHIAFTHKTVHEEACSVLKVNEDGWLDTHQVESILFGLGFDEESMQKDPMLLSGGFQIRLNLAKVLASEPNMLLLDEPTNYLDIVSTRWLARFLRGWKGEVLLITHDRKFMDSVCTHVVGIYHKKMRKIQGTVAKLKETIAIEEEVAKRTQENEAHKREQLEKVIDRFRFKASKAAMVQSKIKAVERLGEVSRLEHERNLEFSFNQADFPGKRMIQIKNLNFHFEGGPTLIQELTAEIFKGDRIAIIGPNGRGKTTLLNLIANELKPVGGEVSLNPNVIINYFGQTNINRLDLNKTVEEELQSSITSAERGKARNLAGLMMFSGDAALKQIKVLSGGERSRVLLGKILATPCNLLLLDEPTNHLDMESIESLIDALEDYQGTAIVVSHDEELLHVFANKLIVFDGGKCFMFEGSYADFLEKVGWAEEKSESTTKVAVENSNVSANGAAPVAKDKESRRARAAYVEERSKIVRPIEKRIKKWEEEIQKQEALAAELEQNLVEASEKNDGALISQIAKDLGEAKKKTDEAYEEWEKASAELEEAQKKYPL</sequence>
<keyword evidence="6" id="KW-1185">Reference proteome</keyword>
<evidence type="ECO:0000256" key="2">
    <source>
        <dbReference type="ARBA" id="ARBA00022840"/>
    </source>
</evidence>
<dbReference type="Proteomes" id="UP000231134">
    <property type="component" value="Unassembled WGS sequence"/>
</dbReference>
<dbReference type="Pfam" id="PF12848">
    <property type="entry name" value="ABC_tran_Xtn"/>
    <property type="match status" value="1"/>
</dbReference>
<dbReference type="PANTHER" id="PTHR42855">
    <property type="entry name" value="ABC TRANSPORTER ATP-BINDING SUBUNIT"/>
    <property type="match status" value="1"/>
</dbReference>
<dbReference type="InterPro" id="IPR027417">
    <property type="entry name" value="P-loop_NTPase"/>
</dbReference>
<evidence type="ECO:0000313" key="6">
    <source>
        <dbReference type="Proteomes" id="UP000231134"/>
    </source>
</evidence>
<keyword evidence="3" id="KW-0175">Coiled coil</keyword>
<dbReference type="PROSITE" id="PS00211">
    <property type="entry name" value="ABC_TRANSPORTER_1"/>
    <property type="match status" value="1"/>
</dbReference>
<evidence type="ECO:0000256" key="1">
    <source>
        <dbReference type="ARBA" id="ARBA00022741"/>
    </source>
</evidence>
<dbReference type="AlphaFoldDB" id="A0A2M9A6U3"/>
<dbReference type="Gene3D" id="3.40.50.300">
    <property type="entry name" value="P-loop containing nucleotide triphosphate hydrolases"/>
    <property type="match status" value="2"/>
</dbReference>
<dbReference type="InterPro" id="IPR051309">
    <property type="entry name" value="ABCF_ATPase"/>
</dbReference>
<dbReference type="CDD" id="cd03221">
    <property type="entry name" value="ABCF_EF-3"/>
    <property type="match status" value="2"/>
</dbReference>
<reference evidence="5 6" key="1">
    <citation type="submission" date="2017-11" db="EMBL/GenBank/DDBJ databases">
        <title>Animal gut microbial communities from fecal samples from Wisconsin, USA.</title>
        <authorList>
            <person name="Neumann A."/>
        </authorList>
    </citation>
    <scope>NUCLEOTIDE SEQUENCE [LARGE SCALE GENOMIC DNA]</scope>
    <source>
        <strain evidence="5 6">UWS3</strain>
    </source>
</reference>
<dbReference type="Pfam" id="PF00005">
    <property type="entry name" value="ABC_tran"/>
    <property type="match status" value="2"/>
</dbReference>
<dbReference type="PROSITE" id="PS50893">
    <property type="entry name" value="ABC_TRANSPORTER_2"/>
    <property type="match status" value="2"/>
</dbReference>
<name>A0A2M9A6U3_9BACT</name>
<proteinExistence type="predicted"/>
<feature type="coiled-coil region" evidence="3">
    <location>
        <begin position="541"/>
        <end position="615"/>
    </location>
</feature>
<feature type="domain" description="ABC transporter" evidence="4">
    <location>
        <begin position="285"/>
        <end position="501"/>
    </location>
</feature>
<dbReference type="OrthoDB" id="9808609at2"/>
<dbReference type="SMART" id="SM00382">
    <property type="entry name" value="AAA"/>
    <property type="match status" value="2"/>
</dbReference>
<dbReference type="InterPro" id="IPR032781">
    <property type="entry name" value="ABC_tran_Xtn"/>
</dbReference>
<dbReference type="EMBL" id="PGEX01000001">
    <property type="protein sequence ID" value="PJJ41441.1"/>
    <property type="molecule type" value="Genomic_DNA"/>
</dbReference>
<dbReference type="SUPFAM" id="SSF52540">
    <property type="entry name" value="P-loop containing nucleoside triphosphate hydrolases"/>
    <property type="match status" value="2"/>
</dbReference>
<evidence type="ECO:0000256" key="3">
    <source>
        <dbReference type="SAM" id="Coils"/>
    </source>
</evidence>
<dbReference type="InterPro" id="IPR017871">
    <property type="entry name" value="ABC_transporter-like_CS"/>
</dbReference>
<evidence type="ECO:0000313" key="5">
    <source>
        <dbReference type="EMBL" id="PJJ41441.1"/>
    </source>
</evidence>
<keyword evidence="1" id="KW-0547">Nucleotide-binding</keyword>
<protein>
    <submittedName>
        <fullName evidence="5">ATP-binding cassette subfamily F protein 3</fullName>
    </submittedName>
</protein>
<organism evidence="5 6">
    <name type="scientific">Hallerella succinigenes</name>
    <dbReference type="NCBI Taxonomy" id="1896222"/>
    <lineage>
        <taxon>Bacteria</taxon>
        <taxon>Pseudomonadati</taxon>
        <taxon>Fibrobacterota</taxon>
        <taxon>Fibrobacteria</taxon>
        <taxon>Fibrobacterales</taxon>
        <taxon>Fibrobacteraceae</taxon>
        <taxon>Hallerella</taxon>
    </lineage>
</organism>
<dbReference type="InterPro" id="IPR003593">
    <property type="entry name" value="AAA+_ATPase"/>
</dbReference>
<dbReference type="GO" id="GO:0016887">
    <property type="term" value="F:ATP hydrolysis activity"/>
    <property type="evidence" value="ECO:0007669"/>
    <property type="project" value="InterPro"/>
</dbReference>
<gene>
    <name evidence="5" type="ORF">BGX16_1412</name>
</gene>
<dbReference type="GO" id="GO:0005524">
    <property type="term" value="F:ATP binding"/>
    <property type="evidence" value="ECO:0007669"/>
    <property type="project" value="UniProtKB-KW"/>
</dbReference>
<feature type="domain" description="ABC transporter" evidence="4">
    <location>
        <begin position="2"/>
        <end position="218"/>
    </location>
</feature>